<evidence type="ECO:0000256" key="8">
    <source>
        <dbReference type="SAM" id="SignalP"/>
    </source>
</evidence>
<name>A0AA36M4G9_CYLNA</name>
<keyword evidence="5 8" id="KW-0732">Signal</keyword>
<evidence type="ECO:0000256" key="1">
    <source>
        <dbReference type="ARBA" id="ARBA00004613"/>
    </source>
</evidence>
<sequence>MIRSFVVIIPLLSLSVLTFKYNDIPEQYRELLPPEAKEFLSGLTDEDKAALKEVFKSSKEYANDEEFVAEVTKKSADLGAKVKKLTDLMKKKVDALKPEAQAFAKDLIERARKIRNRYFADDQPKKSILKEAGLETIKKYKELSDEAKEDFKKEFPALTAVLTSDKTLKRLETLN</sequence>
<evidence type="ECO:0000256" key="6">
    <source>
        <dbReference type="ARBA" id="ARBA00023054"/>
    </source>
</evidence>
<comment type="caution">
    <text evidence="9">The sequence shown here is derived from an EMBL/GenBank/DDBJ whole genome shotgun (WGS) entry which is preliminary data.</text>
</comment>
<evidence type="ECO:0000256" key="4">
    <source>
        <dbReference type="ARBA" id="ARBA00022525"/>
    </source>
</evidence>
<evidence type="ECO:0000313" key="10">
    <source>
        <dbReference type="Proteomes" id="UP001176961"/>
    </source>
</evidence>
<dbReference type="GO" id="GO:0005576">
    <property type="term" value="C:extracellular region"/>
    <property type="evidence" value="ECO:0007669"/>
    <property type="project" value="UniProtKB-SubCell"/>
</dbReference>
<keyword evidence="10" id="KW-1185">Reference proteome</keyword>
<feature type="chain" id="PRO_5041344017" description="Fatty-acid and retinol-binding protein 1" evidence="8">
    <location>
        <begin position="19"/>
        <end position="175"/>
    </location>
</feature>
<keyword evidence="7" id="KW-0446">Lipid-binding</keyword>
<dbReference type="EMBL" id="CATQJL010000223">
    <property type="protein sequence ID" value="CAJ0598489.1"/>
    <property type="molecule type" value="Genomic_DNA"/>
</dbReference>
<evidence type="ECO:0000256" key="5">
    <source>
        <dbReference type="ARBA" id="ARBA00022729"/>
    </source>
</evidence>
<protein>
    <recommendedName>
        <fullName evidence="3">Fatty-acid and retinol-binding protein 1</fullName>
    </recommendedName>
</protein>
<reference evidence="9" key="1">
    <citation type="submission" date="2023-07" db="EMBL/GenBank/DDBJ databases">
        <authorList>
            <consortium name="CYATHOMIX"/>
        </authorList>
    </citation>
    <scope>NUCLEOTIDE SEQUENCE</scope>
    <source>
        <strain evidence="9">N/A</strain>
    </source>
</reference>
<evidence type="ECO:0000256" key="2">
    <source>
        <dbReference type="ARBA" id="ARBA00006648"/>
    </source>
</evidence>
<feature type="signal peptide" evidence="8">
    <location>
        <begin position="1"/>
        <end position="18"/>
    </location>
</feature>
<evidence type="ECO:0000256" key="7">
    <source>
        <dbReference type="ARBA" id="ARBA00023121"/>
    </source>
</evidence>
<dbReference type="Pfam" id="PF05823">
    <property type="entry name" value="Gp-FAR-1"/>
    <property type="match status" value="1"/>
</dbReference>
<organism evidence="9 10">
    <name type="scientific">Cylicocyclus nassatus</name>
    <name type="common">Nematode worm</name>
    <dbReference type="NCBI Taxonomy" id="53992"/>
    <lineage>
        <taxon>Eukaryota</taxon>
        <taxon>Metazoa</taxon>
        <taxon>Ecdysozoa</taxon>
        <taxon>Nematoda</taxon>
        <taxon>Chromadorea</taxon>
        <taxon>Rhabditida</taxon>
        <taxon>Rhabditina</taxon>
        <taxon>Rhabditomorpha</taxon>
        <taxon>Strongyloidea</taxon>
        <taxon>Strongylidae</taxon>
        <taxon>Cylicocyclus</taxon>
    </lineage>
</organism>
<dbReference type="AlphaFoldDB" id="A0AA36M4G9"/>
<dbReference type="PANTHER" id="PTHR31418:SF7">
    <property type="entry name" value="FATTY-ACID AND RETINOL-BINDING PROTEIN 1"/>
    <property type="match status" value="1"/>
</dbReference>
<dbReference type="GO" id="GO:0008289">
    <property type="term" value="F:lipid binding"/>
    <property type="evidence" value="ECO:0007669"/>
    <property type="project" value="UniProtKB-KW"/>
</dbReference>
<dbReference type="InterPro" id="IPR008632">
    <property type="entry name" value="Gp-FAR-1"/>
</dbReference>
<gene>
    <name evidence="9" type="ORF">CYNAS_LOCUS10472</name>
</gene>
<evidence type="ECO:0000313" key="9">
    <source>
        <dbReference type="EMBL" id="CAJ0598489.1"/>
    </source>
</evidence>
<keyword evidence="6" id="KW-0175">Coiled coil</keyword>
<evidence type="ECO:0000256" key="3">
    <source>
        <dbReference type="ARBA" id="ARBA00017453"/>
    </source>
</evidence>
<dbReference type="PANTHER" id="PTHR31418">
    <property type="entry name" value="FATTY-ACID AND RETINOL-BINDING PROTEIN 1"/>
    <property type="match status" value="1"/>
</dbReference>
<keyword evidence="4" id="KW-0964">Secreted</keyword>
<proteinExistence type="inferred from homology"/>
<dbReference type="Proteomes" id="UP001176961">
    <property type="component" value="Unassembled WGS sequence"/>
</dbReference>
<dbReference type="Gene3D" id="1.20.120.1100">
    <property type="match status" value="1"/>
</dbReference>
<comment type="similarity">
    <text evidence="2">Belongs to the fatty-acid and retinol-binding protein (FARBP) family.</text>
</comment>
<accession>A0AA36M4G9</accession>
<comment type="subcellular location">
    <subcellularLocation>
        <location evidence="1">Secreted</location>
    </subcellularLocation>
</comment>